<keyword evidence="1" id="KW-0732">Signal</keyword>
<protein>
    <submittedName>
        <fullName evidence="2 4">Uncharacterized protein</fullName>
    </submittedName>
</protein>
<dbReference type="EMBL" id="UYSU01001038">
    <property type="protein sequence ID" value="VDL86501.1"/>
    <property type="molecule type" value="Genomic_DNA"/>
</dbReference>
<feature type="chain" id="PRO_5043141058" evidence="1">
    <location>
        <begin position="18"/>
        <end position="156"/>
    </location>
</feature>
<accession>A0A183S9M1</accession>
<dbReference type="AlphaFoldDB" id="A0A183S9M1"/>
<organism evidence="4">
    <name type="scientific">Schistocephalus solidus</name>
    <name type="common">Tapeworm</name>
    <dbReference type="NCBI Taxonomy" id="70667"/>
    <lineage>
        <taxon>Eukaryota</taxon>
        <taxon>Metazoa</taxon>
        <taxon>Spiralia</taxon>
        <taxon>Lophotrochozoa</taxon>
        <taxon>Platyhelminthes</taxon>
        <taxon>Cestoda</taxon>
        <taxon>Eucestoda</taxon>
        <taxon>Diphyllobothriidea</taxon>
        <taxon>Diphyllobothriidae</taxon>
        <taxon>Schistocephalus</taxon>
    </lineage>
</organism>
<dbReference type="WBParaSite" id="SSLN_0000095701-mRNA-1">
    <property type="protein sequence ID" value="SSLN_0000095701-mRNA-1"/>
    <property type="gene ID" value="SSLN_0000095701"/>
</dbReference>
<name>A0A183S9M1_SCHSO</name>
<gene>
    <name evidence="2" type="ORF">SSLN_LOCUS919</name>
</gene>
<dbReference type="Proteomes" id="UP000275846">
    <property type="component" value="Unassembled WGS sequence"/>
</dbReference>
<evidence type="ECO:0000313" key="2">
    <source>
        <dbReference type="EMBL" id="VDL86501.1"/>
    </source>
</evidence>
<reference evidence="2 3" key="2">
    <citation type="submission" date="2018-11" db="EMBL/GenBank/DDBJ databases">
        <authorList>
            <consortium name="Pathogen Informatics"/>
        </authorList>
    </citation>
    <scope>NUCLEOTIDE SEQUENCE [LARGE SCALE GENOMIC DNA]</scope>
    <source>
        <strain evidence="2 3">NST_G2</strain>
    </source>
</reference>
<evidence type="ECO:0000256" key="1">
    <source>
        <dbReference type="SAM" id="SignalP"/>
    </source>
</evidence>
<dbReference type="OrthoDB" id="10332303at2759"/>
<evidence type="ECO:0000313" key="4">
    <source>
        <dbReference type="WBParaSite" id="SSLN_0000095701-mRNA-1"/>
    </source>
</evidence>
<feature type="signal peptide" evidence="1">
    <location>
        <begin position="1"/>
        <end position="17"/>
    </location>
</feature>
<keyword evidence="3" id="KW-1185">Reference proteome</keyword>
<evidence type="ECO:0000313" key="3">
    <source>
        <dbReference type="Proteomes" id="UP000275846"/>
    </source>
</evidence>
<reference evidence="4" key="1">
    <citation type="submission" date="2016-06" db="UniProtKB">
        <authorList>
            <consortium name="WormBaseParasite"/>
        </authorList>
    </citation>
    <scope>IDENTIFICATION</scope>
</reference>
<proteinExistence type="predicted"/>
<sequence length="156" mass="17329">MKLFTILVLLFITGVFSTVHKKNVVTSVTTSLKKFILPGIPTACLKSLVGLIKWEIIVKSKQEIEWIYSWTNSSTCRKCVGTNIGLADIVVCMNCLRPHEQHICKLPGCMECFTGGIRANAACKRCLVETIYVTEAVTCMVDAKVRRTVTLLNFAV</sequence>